<evidence type="ECO:0000313" key="10">
    <source>
        <dbReference type="WBParaSite" id="HPBE_0001238301-mRNA-1"/>
    </source>
</evidence>
<reference evidence="10" key="2">
    <citation type="submission" date="2019-09" db="UniProtKB">
        <authorList>
            <consortium name="WormBaseParasite"/>
        </authorList>
    </citation>
    <scope>IDENTIFICATION</scope>
</reference>
<dbReference type="PROSITE" id="PS00518">
    <property type="entry name" value="ZF_RING_1"/>
    <property type="match status" value="1"/>
</dbReference>
<dbReference type="AlphaFoldDB" id="A0A3P7YV93"/>
<dbReference type="PROSITE" id="PS50084">
    <property type="entry name" value="KH_TYPE_1"/>
    <property type="match status" value="1"/>
</dbReference>
<name>A0A3P7YV93_HELPZ</name>
<feature type="compositionally biased region" description="Low complexity" evidence="6">
    <location>
        <begin position="123"/>
        <end position="132"/>
    </location>
</feature>
<feature type="region of interest" description="Disordered" evidence="6">
    <location>
        <begin position="123"/>
        <end position="158"/>
    </location>
</feature>
<dbReference type="Pfam" id="PF00013">
    <property type="entry name" value="KH_1"/>
    <property type="match status" value="1"/>
</dbReference>
<evidence type="ECO:0000259" key="7">
    <source>
        <dbReference type="PROSITE" id="PS50089"/>
    </source>
</evidence>
<evidence type="ECO:0000256" key="1">
    <source>
        <dbReference type="ARBA" id="ARBA00022723"/>
    </source>
</evidence>
<feature type="compositionally biased region" description="Polar residues" evidence="6">
    <location>
        <begin position="693"/>
        <end position="705"/>
    </location>
</feature>
<dbReference type="SMART" id="SM00322">
    <property type="entry name" value="KH"/>
    <property type="match status" value="1"/>
</dbReference>
<keyword evidence="4" id="KW-0694">RNA-binding</keyword>
<evidence type="ECO:0000256" key="2">
    <source>
        <dbReference type="ARBA" id="ARBA00022771"/>
    </source>
</evidence>
<organism evidence="8">
    <name type="scientific">Heligmosomoides polygyrus</name>
    <name type="common">Parasitic roundworm</name>
    <dbReference type="NCBI Taxonomy" id="6339"/>
    <lineage>
        <taxon>Eukaryota</taxon>
        <taxon>Metazoa</taxon>
        <taxon>Ecdysozoa</taxon>
        <taxon>Nematoda</taxon>
        <taxon>Chromadorea</taxon>
        <taxon>Rhabditida</taxon>
        <taxon>Rhabditina</taxon>
        <taxon>Rhabditomorpha</taxon>
        <taxon>Strongyloidea</taxon>
        <taxon>Heligmosomidae</taxon>
        <taxon>Heligmosomoides</taxon>
    </lineage>
</organism>
<dbReference type="PANTHER" id="PTHR15315:SF26">
    <property type="entry name" value="E3 UBIQUITIN-PROTEIN LIGASE NRDP1"/>
    <property type="match status" value="1"/>
</dbReference>
<dbReference type="Gene3D" id="3.30.1370.10">
    <property type="entry name" value="K Homology domain, type 1"/>
    <property type="match status" value="1"/>
</dbReference>
<dbReference type="PANTHER" id="PTHR15315">
    <property type="entry name" value="RING FINGER PROTEIN 41, 151"/>
    <property type="match status" value="1"/>
</dbReference>
<dbReference type="InterPro" id="IPR004087">
    <property type="entry name" value="KH_dom"/>
</dbReference>
<dbReference type="OrthoDB" id="5774191at2759"/>
<feature type="region of interest" description="Disordered" evidence="6">
    <location>
        <begin position="79"/>
        <end position="103"/>
    </location>
</feature>
<reference evidence="8 9" key="1">
    <citation type="submission" date="2018-11" db="EMBL/GenBank/DDBJ databases">
        <authorList>
            <consortium name="Pathogen Informatics"/>
        </authorList>
    </citation>
    <scope>NUCLEOTIDE SEQUENCE [LARGE SCALE GENOMIC DNA]</scope>
</reference>
<feature type="compositionally biased region" description="Polar residues" evidence="6">
    <location>
        <begin position="80"/>
        <end position="90"/>
    </location>
</feature>
<evidence type="ECO:0000256" key="4">
    <source>
        <dbReference type="PROSITE-ProRule" id="PRU00117"/>
    </source>
</evidence>
<accession>A0A3P7YV93</accession>
<keyword evidence="9" id="KW-1185">Reference proteome</keyword>
<dbReference type="Pfam" id="PF00097">
    <property type="entry name" value="zf-C3HC4"/>
    <property type="match status" value="1"/>
</dbReference>
<dbReference type="InterPro" id="IPR001841">
    <property type="entry name" value="Znf_RING"/>
</dbReference>
<feature type="region of interest" description="Disordered" evidence="6">
    <location>
        <begin position="688"/>
        <end position="746"/>
    </location>
</feature>
<sequence length="862" mass="96220">MREILLHEDASNVEIKLEAGGFRILHMPSVPVKPIEMSLKKLYHDMDQKGSVGLFGSVESVIEARMMLKKMFNEYGIDNSRPSNLASETTSSEKKTGESWSAPGNSIIPSCSFNSVANGSSVVSPESELSVPAPTVTTEDQRKGSVEDQRKTGSEEQRKSIRFFVNLNDAPRLIGTRGTNKRRIEQVTGCTIVLHTEKKENGEFPIEVFATSSKRCEIARQHILGFLASSHANGDDGNSSLNSKKPVELRPERGFVNMVPFGFMMLRHFFRKIRAKGNYELFKGTGIFDDSGVRAGTKKVFEVISQHAWQNKMAELVAKNICGEDVVRRFEAASTHMSDRQRALLNLTENDVYAIAPGVLGPFQLIRPMLRDKVPLITYSLLCCAFYKKQMLFDAVCSSFSHKESLQTGAYQLGCTSSTDDSEFADIHSLAKVWNRAPLRTQNHYPPDQKAFSLTRDSKETISKYQQGLCFKEENNLVLTDYKDSDIWTKTKAYVKWLKTKFMILGAEPCMNMNSNDLIKGGRKVFRLILDAVVGRKVESLAPLVEGSTVLDVHRKLAWNLKEKQRAALMVTDADFVGLNGFVYNWDGFGGEQALFSGSISRLVHSAAIVPRDAAGVVLEQPCFKYSIILAALLRKNELYKMARQLPFNLEKERLLLQMPHDYGFITPRYVIMRIDMCHTLTATLMPDEDSDTVSSDAQPTTVTSRRSERLEDLGTSSNPIVIDLTSPAPPPPTRVNSGPPRARTSALVRTSRRKCPLGAYVEAVGETLNVPANFDALLRCSICMEIYHKPAAISPCTHKFCLSCLLSWKRRSQEAVCPQCRGPIESVRKDAAFCEVVEAFLSLNPVGIYVLPKHMSLPYSD</sequence>
<keyword evidence="2 5" id="KW-0863">Zinc-finger</keyword>
<dbReference type="Proteomes" id="UP000050761">
    <property type="component" value="Unassembled WGS sequence"/>
</dbReference>
<gene>
    <name evidence="8" type="ORF">HPBE_LOCUS12384</name>
</gene>
<feature type="domain" description="RING-type" evidence="7">
    <location>
        <begin position="781"/>
        <end position="822"/>
    </location>
</feature>
<evidence type="ECO:0000313" key="9">
    <source>
        <dbReference type="Proteomes" id="UP000050761"/>
    </source>
</evidence>
<dbReference type="PROSITE" id="PS50089">
    <property type="entry name" value="ZF_RING_2"/>
    <property type="match status" value="1"/>
</dbReference>
<feature type="compositionally biased region" description="Basic and acidic residues" evidence="6">
    <location>
        <begin position="139"/>
        <end position="158"/>
    </location>
</feature>
<dbReference type="InterPro" id="IPR017907">
    <property type="entry name" value="Znf_RING_CS"/>
</dbReference>
<dbReference type="EMBL" id="UZAH01027478">
    <property type="protein sequence ID" value="VDO91940.1"/>
    <property type="molecule type" value="Genomic_DNA"/>
</dbReference>
<evidence type="ECO:0000256" key="5">
    <source>
        <dbReference type="PROSITE-ProRule" id="PRU00175"/>
    </source>
</evidence>
<dbReference type="InterPro" id="IPR018957">
    <property type="entry name" value="Znf_C3HC4_RING-type"/>
</dbReference>
<dbReference type="WBParaSite" id="HPBE_0001238301-mRNA-1">
    <property type="protein sequence ID" value="HPBE_0001238301-mRNA-1"/>
    <property type="gene ID" value="HPBE_0001238301"/>
</dbReference>
<dbReference type="Gene3D" id="3.30.40.10">
    <property type="entry name" value="Zinc/RING finger domain, C3HC4 (zinc finger)"/>
    <property type="match status" value="1"/>
</dbReference>
<evidence type="ECO:0000256" key="6">
    <source>
        <dbReference type="SAM" id="MobiDB-lite"/>
    </source>
</evidence>
<dbReference type="InterPro" id="IPR004088">
    <property type="entry name" value="KH_dom_type_1"/>
</dbReference>
<dbReference type="CDD" id="cd00105">
    <property type="entry name" value="KH-I"/>
    <property type="match status" value="1"/>
</dbReference>
<proteinExistence type="predicted"/>
<dbReference type="GO" id="GO:0003723">
    <property type="term" value="F:RNA binding"/>
    <property type="evidence" value="ECO:0007669"/>
    <property type="project" value="UniProtKB-UniRule"/>
</dbReference>
<evidence type="ECO:0000313" key="8">
    <source>
        <dbReference type="EMBL" id="VDO91940.1"/>
    </source>
</evidence>
<keyword evidence="1" id="KW-0479">Metal-binding</keyword>
<protein>
    <submittedName>
        <fullName evidence="10">RING-type domain-containing protein</fullName>
    </submittedName>
</protein>
<evidence type="ECO:0000256" key="3">
    <source>
        <dbReference type="ARBA" id="ARBA00022833"/>
    </source>
</evidence>
<dbReference type="InterPro" id="IPR036612">
    <property type="entry name" value="KH_dom_type_1_sf"/>
</dbReference>
<dbReference type="GO" id="GO:0008270">
    <property type="term" value="F:zinc ion binding"/>
    <property type="evidence" value="ECO:0007669"/>
    <property type="project" value="UniProtKB-KW"/>
</dbReference>
<dbReference type="SUPFAM" id="SSF54791">
    <property type="entry name" value="Eukaryotic type KH-domain (KH-domain type I)"/>
    <property type="match status" value="1"/>
</dbReference>
<dbReference type="SMART" id="SM00184">
    <property type="entry name" value="RING"/>
    <property type="match status" value="1"/>
</dbReference>
<dbReference type="SUPFAM" id="SSF57850">
    <property type="entry name" value="RING/U-box"/>
    <property type="match status" value="1"/>
</dbReference>
<keyword evidence="3" id="KW-0862">Zinc</keyword>
<dbReference type="InterPro" id="IPR013083">
    <property type="entry name" value="Znf_RING/FYVE/PHD"/>
</dbReference>